<organism evidence="3 4">
    <name type="scientific">Carnegiea gigantea</name>
    <dbReference type="NCBI Taxonomy" id="171969"/>
    <lineage>
        <taxon>Eukaryota</taxon>
        <taxon>Viridiplantae</taxon>
        <taxon>Streptophyta</taxon>
        <taxon>Embryophyta</taxon>
        <taxon>Tracheophyta</taxon>
        <taxon>Spermatophyta</taxon>
        <taxon>Magnoliopsida</taxon>
        <taxon>eudicotyledons</taxon>
        <taxon>Gunneridae</taxon>
        <taxon>Pentapetalae</taxon>
        <taxon>Caryophyllales</taxon>
        <taxon>Cactineae</taxon>
        <taxon>Cactaceae</taxon>
        <taxon>Cactoideae</taxon>
        <taxon>Echinocereeae</taxon>
        <taxon>Carnegiea</taxon>
    </lineage>
</organism>
<comment type="caution">
    <text evidence="3">The sequence shown here is derived from an EMBL/GenBank/DDBJ whole genome shotgun (WGS) entry which is preliminary data.</text>
</comment>
<protein>
    <recommendedName>
        <fullName evidence="2">Neprosin PEP catalytic domain-containing protein</fullName>
    </recommendedName>
</protein>
<proteinExistence type="predicted"/>
<sequence length="372" mass="42551">MALMYLIILFFFVLNHQSQGTQFSDLQKLELERQYNLLKKPSVKTIKTKHGDIYDCVDFYKQPAFDHPLLKTHMFHPEMRPSYISNRNKSAKTSSEEDKILLNSIKLNDGGCPTGTVPIRRYSKDDYIKIMQFTKEYASKAKPNANQQVCFDSNKSKSRNKGGRLSVCNLRVEPDQFTSGEFILQNGDDRLQVGYTVNPKLNKDNKTRMFQYIHAGQSHCFNVLCPGFISVRSDIPIDAVIEPVSRAGREIFRRFFFIYQVGWYEKDATIIGFWPRRMFTGMAKSASYVAIGGETYSPPRKPLPLMGSGYKPGGNYDTSWFARCVSTFVVGENYDQTPPQDTEKYTTNKAYVVADKRKVGKSGRVLYYGGPF</sequence>
<dbReference type="InterPro" id="IPR025521">
    <property type="entry name" value="Neprosin_propep"/>
</dbReference>
<feature type="domain" description="Neprosin PEP catalytic" evidence="2">
    <location>
        <begin position="121"/>
        <end position="372"/>
    </location>
</feature>
<reference evidence="3" key="1">
    <citation type="submission" date="2022-04" db="EMBL/GenBank/DDBJ databases">
        <title>Carnegiea gigantea Genome sequencing and assembly v2.</title>
        <authorList>
            <person name="Copetti D."/>
            <person name="Sanderson M.J."/>
            <person name="Burquez A."/>
            <person name="Wojciechowski M.F."/>
        </authorList>
    </citation>
    <scope>NUCLEOTIDE SEQUENCE</scope>
    <source>
        <strain evidence="3">SGP5-SGP5p</strain>
        <tissue evidence="3">Aerial part</tissue>
    </source>
</reference>
<accession>A0A9Q1QNI4</accession>
<keyword evidence="4" id="KW-1185">Reference proteome</keyword>
<dbReference type="AlphaFoldDB" id="A0A9Q1QNI4"/>
<name>A0A9Q1QNI4_9CARY</name>
<dbReference type="Proteomes" id="UP001153076">
    <property type="component" value="Unassembled WGS sequence"/>
</dbReference>
<dbReference type="InterPro" id="IPR053168">
    <property type="entry name" value="Glutamic_endopeptidase"/>
</dbReference>
<keyword evidence="1" id="KW-0732">Signal</keyword>
<evidence type="ECO:0000256" key="1">
    <source>
        <dbReference type="SAM" id="SignalP"/>
    </source>
</evidence>
<dbReference type="EMBL" id="JAKOGI010000022">
    <property type="protein sequence ID" value="KAJ8449293.1"/>
    <property type="molecule type" value="Genomic_DNA"/>
</dbReference>
<feature type="signal peptide" evidence="1">
    <location>
        <begin position="1"/>
        <end position="20"/>
    </location>
</feature>
<dbReference type="Pfam" id="PF14365">
    <property type="entry name" value="Neprosin_AP"/>
    <property type="match status" value="1"/>
</dbReference>
<dbReference type="OrthoDB" id="1858978at2759"/>
<feature type="chain" id="PRO_5040426047" description="Neprosin PEP catalytic domain-containing protein" evidence="1">
    <location>
        <begin position="21"/>
        <end position="372"/>
    </location>
</feature>
<evidence type="ECO:0000313" key="3">
    <source>
        <dbReference type="EMBL" id="KAJ8449293.1"/>
    </source>
</evidence>
<dbReference type="Pfam" id="PF03080">
    <property type="entry name" value="Neprosin"/>
    <property type="match status" value="1"/>
</dbReference>
<dbReference type="PANTHER" id="PTHR31589:SF235">
    <property type="entry name" value="PROTEIN, PUTATIVE (DUF239)-RELATED"/>
    <property type="match status" value="1"/>
</dbReference>
<evidence type="ECO:0000259" key="2">
    <source>
        <dbReference type="PROSITE" id="PS52045"/>
    </source>
</evidence>
<gene>
    <name evidence="3" type="ORF">Cgig2_002425</name>
</gene>
<dbReference type="PROSITE" id="PS52045">
    <property type="entry name" value="NEPROSIN_PEP_CD"/>
    <property type="match status" value="1"/>
</dbReference>
<dbReference type="PANTHER" id="PTHR31589">
    <property type="entry name" value="PROTEIN, PUTATIVE (DUF239)-RELATED-RELATED"/>
    <property type="match status" value="1"/>
</dbReference>
<dbReference type="InterPro" id="IPR004314">
    <property type="entry name" value="Neprosin"/>
</dbReference>
<evidence type="ECO:0000313" key="4">
    <source>
        <dbReference type="Proteomes" id="UP001153076"/>
    </source>
</evidence>